<gene>
    <name evidence="2" type="ORF">KSP39_PZI004218</name>
</gene>
<evidence type="ECO:0000313" key="3">
    <source>
        <dbReference type="Proteomes" id="UP001418222"/>
    </source>
</evidence>
<evidence type="ECO:0000313" key="2">
    <source>
        <dbReference type="EMBL" id="KAK8952451.1"/>
    </source>
</evidence>
<proteinExistence type="predicted"/>
<feature type="region of interest" description="Disordered" evidence="1">
    <location>
        <begin position="67"/>
        <end position="117"/>
    </location>
</feature>
<reference evidence="2 3" key="1">
    <citation type="journal article" date="2022" name="Nat. Plants">
        <title>Genomes of leafy and leafless Platanthera orchids illuminate the evolution of mycoheterotrophy.</title>
        <authorList>
            <person name="Li M.H."/>
            <person name="Liu K.W."/>
            <person name="Li Z."/>
            <person name="Lu H.C."/>
            <person name="Ye Q.L."/>
            <person name="Zhang D."/>
            <person name="Wang J.Y."/>
            <person name="Li Y.F."/>
            <person name="Zhong Z.M."/>
            <person name="Liu X."/>
            <person name="Yu X."/>
            <person name="Liu D.K."/>
            <person name="Tu X.D."/>
            <person name="Liu B."/>
            <person name="Hao Y."/>
            <person name="Liao X.Y."/>
            <person name="Jiang Y.T."/>
            <person name="Sun W.H."/>
            <person name="Chen J."/>
            <person name="Chen Y.Q."/>
            <person name="Ai Y."/>
            <person name="Zhai J.W."/>
            <person name="Wu S.S."/>
            <person name="Zhou Z."/>
            <person name="Hsiao Y.Y."/>
            <person name="Wu W.L."/>
            <person name="Chen Y.Y."/>
            <person name="Lin Y.F."/>
            <person name="Hsu J.L."/>
            <person name="Li C.Y."/>
            <person name="Wang Z.W."/>
            <person name="Zhao X."/>
            <person name="Zhong W.Y."/>
            <person name="Ma X.K."/>
            <person name="Ma L."/>
            <person name="Huang J."/>
            <person name="Chen G.Z."/>
            <person name="Huang M.Z."/>
            <person name="Huang L."/>
            <person name="Peng D.H."/>
            <person name="Luo Y.B."/>
            <person name="Zou S.Q."/>
            <person name="Chen S.P."/>
            <person name="Lan S."/>
            <person name="Tsai W.C."/>
            <person name="Van de Peer Y."/>
            <person name="Liu Z.J."/>
        </authorList>
    </citation>
    <scope>NUCLEOTIDE SEQUENCE [LARGE SCALE GENOMIC DNA]</scope>
    <source>
        <strain evidence="2">Lor287</strain>
    </source>
</reference>
<name>A0AAP0GDM3_9ASPA</name>
<keyword evidence="3" id="KW-1185">Reference proteome</keyword>
<evidence type="ECO:0000256" key="1">
    <source>
        <dbReference type="SAM" id="MobiDB-lite"/>
    </source>
</evidence>
<dbReference type="Proteomes" id="UP001418222">
    <property type="component" value="Unassembled WGS sequence"/>
</dbReference>
<dbReference type="EMBL" id="JBBWWQ010000003">
    <property type="protein sequence ID" value="KAK8952451.1"/>
    <property type="molecule type" value="Genomic_DNA"/>
</dbReference>
<organism evidence="2 3">
    <name type="scientific">Platanthera zijinensis</name>
    <dbReference type="NCBI Taxonomy" id="2320716"/>
    <lineage>
        <taxon>Eukaryota</taxon>
        <taxon>Viridiplantae</taxon>
        <taxon>Streptophyta</taxon>
        <taxon>Embryophyta</taxon>
        <taxon>Tracheophyta</taxon>
        <taxon>Spermatophyta</taxon>
        <taxon>Magnoliopsida</taxon>
        <taxon>Liliopsida</taxon>
        <taxon>Asparagales</taxon>
        <taxon>Orchidaceae</taxon>
        <taxon>Orchidoideae</taxon>
        <taxon>Orchideae</taxon>
        <taxon>Orchidinae</taxon>
        <taxon>Platanthera</taxon>
    </lineage>
</organism>
<feature type="region of interest" description="Disordered" evidence="1">
    <location>
        <begin position="23"/>
        <end position="46"/>
    </location>
</feature>
<sequence length="146" mass="16651">MSLQYAEVEANLEELVMQLKSVKKEKKKVRERFRPSSQYHSDRVGPFRLSGHWPIALVQSRGVANLYSKVEDEDEDDSDNDKDVSEDSDSDEANSSEEEEDDSSEEEASPEKAFFQDESAARKTRLFSHKLATIDQAVLQLLLLLL</sequence>
<accession>A0AAP0GDM3</accession>
<dbReference type="AlphaFoldDB" id="A0AAP0GDM3"/>
<comment type="caution">
    <text evidence="2">The sequence shown here is derived from an EMBL/GenBank/DDBJ whole genome shotgun (WGS) entry which is preliminary data.</text>
</comment>
<protein>
    <submittedName>
        <fullName evidence="2">Uncharacterized protein</fullName>
    </submittedName>
</protein>
<feature type="compositionally biased region" description="Acidic residues" evidence="1">
    <location>
        <begin position="71"/>
        <end position="108"/>
    </location>
</feature>